<keyword evidence="9" id="KW-0456">Lyase</keyword>
<reference evidence="15 16" key="1">
    <citation type="journal article" date="2018" name="Genome Biol. Evol.">
        <title>Cladogenesis and Genomic Streamlining in Extracellular Endosymbionts of Tropical Stink Bugs.</title>
        <authorList>
            <person name="Otero-Bravo A."/>
            <person name="Goffredi S."/>
            <person name="Sabree Z.L."/>
        </authorList>
    </citation>
    <scope>NUCLEOTIDE SEQUENCE [LARGE SCALE GENOMIC DNA]</scope>
    <source>
        <strain evidence="15 16">SoEO</strain>
    </source>
</reference>
<dbReference type="AlphaFoldDB" id="A0A2P5T235"/>
<evidence type="ECO:0000313" key="16">
    <source>
        <dbReference type="Proteomes" id="UP000295937"/>
    </source>
</evidence>
<keyword evidence="7" id="KW-0791">Threonine biosynthesis</keyword>
<accession>A0A2P5T235</accession>
<dbReference type="RefSeq" id="WP_136132462.1">
    <property type="nucleotide sequence ID" value="NZ_PDKR01000002.1"/>
</dbReference>
<organism evidence="15 16">
    <name type="scientific">Candidatus Pantoea edessiphila</name>
    <dbReference type="NCBI Taxonomy" id="2044610"/>
    <lineage>
        <taxon>Bacteria</taxon>
        <taxon>Pseudomonadati</taxon>
        <taxon>Pseudomonadota</taxon>
        <taxon>Gammaproteobacteria</taxon>
        <taxon>Enterobacterales</taxon>
        <taxon>Erwiniaceae</taxon>
        <taxon>Pantoea</taxon>
    </lineage>
</organism>
<dbReference type="InterPro" id="IPR036052">
    <property type="entry name" value="TrpB-like_PALP_sf"/>
</dbReference>
<dbReference type="InterPro" id="IPR029144">
    <property type="entry name" value="Thr_synth_N"/>
</dbReference>
<keyword evidence="8 12" id="KW-0663">Pyridoxal phosphate</keyword>
<dbReference type="GO" id="GO:0030170">
    <property type="term" value="F:pyridoxal phosphate binding"/>
    <property type="evidence" value="ECO:0007669"/>
    <property type="project" value="InterPro"/>
</dbReference>
<dbReference type="InterPro" id="IPR001926">
    <property type="entry name" value="TrpB-like_PALP"/>
</dbReference>
<dbReference type="PANTHER" id="PTHR42690:SF1">
    <property type="entry name" value="THREONINE SYNTHASE-LIKE 2"/>
    <property type="match status" value="1"/>
</dbReference>
<dbReference type="PROSITE" id="PS00165">
    <property type="entry name" value="DEHYDRATASE_SER_THR"/>
    <property type="match status" value="1"/>
</dbReference>
<keyword evidence="6" id="KW-0028">Amino-acid biosynthesis</keyword>
<comment type="cofactor">
    <cofactor evidence="1 12">
        <name>pyridoxal 5'-phosphate</name>
        <dbReference type="ChEBI" id="CHEBI:597326"/>
    </cofactor>
</comment>
<feature type="domain" description="Threonine synthase N-terminal" evidence="14">
    <location>
        <begin position="9"/>
        <end position="80"/>
    </location>
</feature>
<dbReference type="OrthoDB" id="9763107at2"/>
<dbReference type="EC" id="4.2.3.1" evidence="4 11"/>
<dbReference type="Proteomes" id="UP000295937">
    <property type="component" value="Unassembled WGS sequence"/>
</dbReference>
<comment type="catalytic activity">
    <reaction evidence="10">
        <text>O-phospho-L-homoserine + H2O = L-threonine + phosphate</text>
        <dbReference type="Rhea" id="RHEA:10840"/>
        <dbReference type="ChEBI" id="CHEBI:15377"/>
        <dbReference type="ChEBI" id="CHEBI:43474"/>
        <dbReference type="ChEBI" id="CHEBI:57590"/>
        <dbReference type="ChEBI" id="CHEBI:57926"/>
        <dbReference type="EC" id="4.2.3.1"/>
    </reaction>
</comment>
<evidence type="ECO:0000256" key="11">
    <source>
        <dbReference type="NCBIfam" id="TIGR00260"/>
    </source>
</evidence>
<feature type="modified residue" description="N6-(pyridoxal phosphate)lysine" evidence="12">
    <location>
        <position position="107"/>
    </location>
</feature>
<dbReference type="NCBIfam" id="TIGR00260">
    <property type="entry name" value="thrC"/>
    <property type="match status" value="1"/>
</dbReference>
<dbReference type="UniPathway" id="UPA00050">
    <property type="reaction ID" value="UER00065"/>
</dbReference>
<dbReference type="EMBL" id="PDKR01000002">
    <property type="protein sequence ID" value="PPI88626.1"/>
    <property type="molecule type" value="Genomic_DNA"/>
</dbReference>
<comment type="similarity">
    <text evidence="3">Belongs to the threonine synthase family.</text>
</comment>
<dbReference type="Pfam" id="PF14821">
    <property type="entry name" value="Thr_synth_N"/>
    <property type="match status" value="1"/>
</dbReference>
<evidence type="ECO:0000256" key="10">
    <source>
        <dbReference type="ARBA" id="ARBA00049144"/>
    </source>
</evidence>
<evidence type="ECO:0000259" key="14">
    <source>
        <dbReference type="Pfam" id="PF14821"/>
    </source>
</evidence>
<dbReference type="GO" id="GO:0004795">
    <property type="term" value="F:threonine synthase activity"/>
    <property type="evidence" value="ECO:0007669"/>
    <property type="project" value="UniProtKB-UniRule"/>
</dbReference>
<sequence>MKLYNIIDNSEQVSFIQATKKGLGSKQGLFFPMELPELNSDTIDSLLRMDFISRSCELILSYVGDEIVSNDLKNCVKKAFSFPVPIKYISNNISCVELFHGPTLAFKDFGGRFMAQVLSNIIDQDEKITILTATSGDTGAAISHAFHGMKNIRVVILYPKHKISTLQEKLFCTIGDNIETIAVESDFDTCQSLVKMAFNDIKLKKLISLNSANSINISRLLAQICYYFEAVSHFPKEIRNKLVVSVPSGNFGNLTAGFLAKSLGLPIKRFIAATNINDTIPRFLKSGIWNPKKTVSTISNAMDVSHPNNWSRIEEIFSRKSWKLKDLAYGSVRDEITNSSMYELAKLGYISEPHSTIAWHVLRNNLKNDEYGLFLSTAHPAKFQDIVEKATGKKIILPYALSKCSTLPTLSYSIRPKYKILRDFLLRQSK</sequence>
<feature type="domain" description="Tryptophan synthase beta chain-like PALP" evidence="13">
    <location>
        <begin position="99"/>
        <end position="366"/>
    </location>
</feature>
<dbReference type="InterPro" id="IPR000634">
    <property type="entry name" value="Ser/Thr_deHydtase_PyrdxlP-BS"/>
</dbReference>
<dbReference type="FunFam" id="3.40.50.1100:FF:000022">
    <property type="entry name" value="Threonine synthase"/>
    <property type="match status" value="1"/>
</dbReference>
<evidence type="ECO:0000256" key="8">
    <source>
        <dbReference type="ARBA" id="ARBA00022898"/>
    </source>
</evidence>
<dbReference type="Gene3D" id="3.40.50.1100">
    <property type="match status" value="2"/>
</dbReference>
<evidence type="ECO:0000256" key="5">
    <source>
        <dbReference type="ARBA" id="ARBA00018679"/>
    </source>
</evidence>
<dbReference type="PANTHER" id="PTHR42690">
    <property type="entry name" value="THREONINE SYNTHASE FAMILY MEMBER"/>
    <property type="match status" value="1"/>
</dbReference>
<evidence type="ECO:0000256" key="9">
    <source>
        <dbReference type="ARBA" id="ARBA00023239"/>
    </source>
</evidence>
<evidence type="ECO:0000313" key="15">
    <source>
        <dbReference type="EMBL" id="PPI88626.1"/>
    </source>
</evidence>
<dbReference type="InterPro" id="IPR004450">
    <property type="entry name" value="Thr_synthase-like"/>
</dbReference>
<proteinExistence type="inferred from homology"/>
<dbReference type="Gene3D" id="3.90.1380.10">
    <property type="entry name" value="Threonine synthase, N-terminal domain"/>
    <property type="match status" value="1"/>
</dbReference>
<dbReference type="InterPro" id="IPR051166">
    <property type="entry name" value="Threonine_Synthase"/>
</dbReference>
<dbReference type="InterPro" id="IPR037158">
    <property type="entry name" value="Thr_synth_N_sf"/>
</dbReference>
<evidence type="ECO:0000256" key="2">
    <source>
        <dbReference type="ARBA" id="ARBA00004979"/>
    </source>
</evidence>
<evidence type="ECO:0000259" key="13">
    <source>
        <dbReference type="Pfam" id="PF00291"/>
    </source>
</evidence>
<dbReference type="GO" id="GO:0009088">
    <property type="term" value="P:threonine biosynthetic process"/>
    <property type="evidence" value="ECO:0007669"/>
    <property type="project" value="UniProtKB-UniRule"/>
</dbReference>
<evidence type="ECO:0000256" key="4">
    <source>
        <dbReference type="ARBA" id="ARBA00013028"/>
    </source>
</evidence>
<evidence type="ECO:0000256" key="1">
    <source>
        <dbReference type="ARBA" id="ARBA00001933"/>
    </source>
</evidence>
<gene>
    <name evidence="15" type="ORF">CRV09_01850</name>
</gene>
<evidence type="ECO:0000256" key="7">
    <source>
        <dbReference type="ARBA" id="ARBA00022697"/>
    </source>
</evidence>
<evidence type="ECO:0000256" key="3">
    <source>
        <dbReference type="ARBA" id="ARBA00005517"/>
    </source>
</evidence>
<dbReference type="Pfam" id="PF00291">
    <property type="entry name" value="PALP"/>
    <property type="match status" value="1"/>
</dbReference>
<comment type="caution">
    <text evidence="15">The sequence shown here is derived from an EMBL/GenBank/DDBJ whole genome shotgun (WGS) entry which is preliminary data.</text>
</comment>
<protein>
    <recommendedName>
        <fullName evidence="5 11">Threonine synthase</fullName>
        <ecNumber evidence="4 11">4.2.3.1</ecNumber>
    </recommendedName>
</protein>
<comment type="pathway">
    <text evidence="2">Amino-acid biosynthesis; L-threonine biosynthesis; L-threonine from L-aspartate: step 5/5.</text>
</comment>
<evidence type="ECO:0000256" key="6">
    <source>
        <dbReference type="ARBA" id="ARBA00022605"/>
    </source>
</evidence>
<dbReference type="SUPFAM" id="SSF53686">
    <property type="entry name" value="Tryptophan synthase beta subunit-like PLP-dependent enzymes"/>
    <property type="match status" value="1"/>
</dbReference>
<name>A0A2P5T235_9GAMM</name>
<evidence type="ECO:0000256" key="12">
    <source>
        <dbReference type="PIRSR" id="PIRSR604450-51"/>
    </source>
</evidence>